<accession>A0ACB5TA31</accession>
<gene>
    <name evidence="1" type="ORF">Amon02_000659700</name>
</gene>
<protein>
    <submittedName>
        <fullName evidence="1">Unnamed protein product</fullName>
    </submittedName>
</protein>
<dbReference type="Proteomes" id="UP001165064">
    <property type="component" value="Unassembled WGS sequence"/>
</dbReference>
<proteinExistence type="predicted"/>
<comment type="caution">
    <text evidence="1">The sequence shown here is derived from an EMBL/GenBank/DDBJ whole genome shotgun (WGS) entry which is preliminary data.</text>
</comment>
<evidence type="ECO:0000313" key="2">
    <source>
        <dbReference type="Proteomes" id="UP001165064"/>
    </source>
</evidence>
<organism evidence="1 2">
    <name type="scientific">Ambrosiozyma monospora</name>
    <name type="common">Yeast</name>
    <name type="synonym">Endomycopsis monosporus</name>
    <dbReference type="NCBI Taxonomy" id="43982"/>
    <lineage>
        <taxon>Eukaryota</taxon>
        <taxon>Fungi</taxon>
        <taxon>Dikarya</taxon>
        <taxon>Ascomycota</taxon>
        <taxon>Saccharomycotina</taxon>
        <taxon>Pichiomycetes</taxon>
        <taxon>Pichiales</taxon>
        <taxon>Pichiaceae</taxon>
        <taxon>Ambrosiozyma</taxon>
    </lineage>
</organism>
<evidence type="ECO:0000313" key="1">
    <source>
        <dbReference type="EMBL" id="GME84077.1"/>
    </source>
</evidence>
<keyword evidence="2" id="KW-1185">Reference proteome</keyword>
<sequence>MMMMMMMMIIKVECWNGVWDHDDVSMVTDYSSSNEYDQVLFSPFFPNLESIHIRIKPHCLQKTLESRCPHHKLKNLTIETFFSANDHPDKSLFAFINLQSLSITMSGDPLTLNKLPNNLENLKLTGSTGCSLKLSMNLKALNVSASSTEEKFPSIQNWGQISTLTKVFVSGLWHVDCADLFTDLPDTVDNLMIDVGDYREPQPAETSCFHSFNFNSSSTIRRLRLCQNPGEISLSTIPASVHFLDFFFFLQDNTDCYLCVNLCKLPIQRLSSAIRGGNFGSINYTFEIDVGRTILDLTSMNFDRFSSISIERGLEIWGITVVKLNNVSSILDELSLEVFSDDDYNLEEMFENHVPFVTRNMRSCGLSKYDKVTKELLS</sequence>
<dbReference type="EMBL" id="BSXS01005226">
    <property type="protein sequence ID" value="GME84077.1"/>
    <property type="molecule type" value="Genomic_DNA"/>
</dbReference>
<reference evidence="1" key="1">
    <citation type="submission" date="2023-04" db="EMBL/GenBank/DDBJ databases">
        <title>Ambrosiozyma monospora NBRC 10751.</title>
        <authorList>
            <person name="Ichikawa N."/>
            <person name="Sato H."/>
            <person name="Tonouchi N."/>
        </authorList>
    </citation>
    <scope>NUCLEOTIDE SEQUENCE</scope>
    <source>
        <strain evidence="1">NBRC 10751</strain>
    </source>
</reference>
<name>A0ACB5TA31_AMBMO</name>